<accession>A0ABU3C3Z0</accession>
<dbReference type="Proteomes" id="UP001251857">
    <property type="component" value="Unassembled WGS sequence"/>
</dbReference>
<dbReference type="InterPro" id="IPR042244">
    <property type="entry name" value="HypD_2_sf"/>
</dbReference>
<dbReference type="Gene3D" id="3.40.50.11750">
    <property type="entry name" value="HypD, alpha/beta domain 1"/>
    <property type="match status" value="2"/>
</dbReference>
<keyword evidence="3" id="KW-0408">Iron</keyword>
<dbReference type="PIRSF" id="PIRSF005622">
    <property type="entry name" value="Hydrgn_mat_hypD"/>
    <property type="match status" value="1"/>
</dbReference>
<evidence type="ECO:0000256" key="4">
    <source>
        <dbReference type="PIRNR" id="PIRNR005622"/>
    </source>
</evidence>
<organism evidence="5 6">
    <name type="scientific">Spectribacter hydrogenoxidans</name>
    <dbReference type="NCBI Taxonomy" id="3075608"/>
    <lineage>
        <taxon>Bacteria</taxon>
        <taxon>Pseudomonadati</taxon>
        <taxon>Pseudomonadota</taxon>
        <taxon>Gammaproteobacteria</taxon>
        <taxon>Salinisphaerales</taxon>
        <taxon>Salinisphaeraceae</taxon>
        <taxon>Spectribacter</taxon>
    </lineage>
</organism>
<reference evidence="5 6" key="1">
    <citation type="submission" date="2023-09" db="EMBL/GenBank/DDBJ databases">
        <authorList>
            <person name="Rey-Velasco X."/>
        </authorList>
    </citation>
    <scope>NUCLEOTIDE SEQUENCE [LARGE SCALE GENOMIC DNA]</scope>
    <source>
        <strain evidence="5 6">W335</strain>
    </source>
</reference>
<evidence type="ECO:0000313" key="5">
    <source>
        <dbReference type="EMBL" id="MDT0636287.1"/>
    </source>
</evidence>
<name>A0ABU3C3Z0_9GAMM</name>
<dbReference type="RefSeq" id="WP_311654182.1">
    <property type="nucleotide sequence ID" value="NZ_JAVRIB010000024.1"/>
</dbReference>
<dbReference type="Pfam" id="PF01924">
    <property type="entry name" value="HypD"/>
    <property type="match status" value="1"/>
</dbReference>
<evidence type="ECO:0000256" key="2">
    <source>
        <dbReference type="ARBA" id="ARBA00022723"/>
    </source>
</evidence>
<protein>
    <recommendedName>
        <fullName evidence="4">Hydrogenase maturation factor</fullName>
    </recommendedName>
</protein>
<comment type="similarity">
    <text evidence="1 4">Belongs to the HypD family.</text>
</comment>
<dbReference type="PANTHER" id="PTHR30149:SF0">
    <property type="entry name" value="HYDROGENASE MATURATION FACTOR HYPD"/>
    <property type="match status" value="1"/>
</dbReference>
<sequence>MKFVDEFRDPAKARALVKNIETLVAQIPICKKRPLQLMEVCGGHTHSIFKYGIEQMLPDAIELVHGPGCPVCVLPMGRVDDCVALAEHPNVIFTTFGDAMRVPGSRKSLNEAKAEGADVRMVYSPMDALKLARDNPDREVVFFALGFETTMPSTAFTILRAQAEDIDNFSVFCNHITIIPTIKAILDSPELTLDGFLGPGHVSMVIGSAPYEFISGHYKKPLVVSGFEPLDILQSVWMVLRQLAGGRCEVENQYQRVVPDAGNNPALTAVHRVFELREFFEWRGLGSIDHSGVRLRDAYAHFDAERKYSLPNLKIADPKSCQCGEVLKGAIKPWQCKVFGTACTPETPLGSLMVSTEGACAAVYNYGRIDLAEILKNREAAASQRSEQRA</sequence>
<proteinExistence type="inferred from homology"/>
<dbReference type="PANTHER" id="PTHR30149">
    <property type="entry name" value="HYDROGENASE PROTEIN ASSEMBLY PROTEIN HYPD"/>
    <property type="match status" value="1"/>
</dbReference>
<evidence type="ECO:0000313" key="6">
    <source>
        <dbReference type="Proteomes" id="UP001251857"/>
    </source>
</evidence>
<keyword evidence="2" id="KW-0479">Metal-binding</keyword>
<evidence type="ECO:0000256" key="1">
    <source>
        <dbReference type="ARBA" id="ARBA00007888"/>
    </source>
</evidence>
<evidence type="ECO:0000256" key="3">
    <source>
        <dbReference type="ARBA" id="ARBA00023004"/>
    </source>
</evidence>
<comment type="caution">
    <text evidence="5">The sequence shown here is derived from an EMBL/GenBank/DDBJ whole genome shotgun (WGS) entry which is preliminary data.</text>
</comment>
<dbReference type="EMBL" id="JAVRIB010000024">
    <property type="protein sequence ID" value="MDT0636287.1"/>
    <property type="molecule type" value="Genomic_DNA"/>
</dbReference>
<keyword evidence="6" id="KW-1185">Reference proteome</keyword>
<dbReference type="InterPro" id="IPR002780">
    <property type="entry name" value="Hyd_form_HypD"/>
</dbReference>
<dbReference type="Gene3D" id="6.10.20.100">
    <property type="match status" value="1"/>
</dbReference>
<gene>
    <name evidence="5" type="primary">hypD</name>
    <name evidence="5" type="ORF">RM532_15145</name>
</gene>
<dbReference type="NCBIfam" id="TIGR00075">
    <property type="entry name" value="hypD"/>
    <property type="match status" value="1"/>
</dbReference>
<dbReference type="InterPro" id="IPR042243">
    <property type="entry name" value="HypD_1"/>
</dbReference>